<dbReference type="AlphaFoldDB" id="A0A5R9KP11"/>
<name>A0A5R9KP11_9BACT</name>
<dbReference type="Proteomes" id="UP000306402">
    <property type="component" value="Unassembled WGS sequence"/>
</dbReference>
<dbReference type="OrthoDB" id="963183at2"/>
<comment type="caution">
    <text evidence="1">The sequence shown here is derived from an EMBL/GenBank/DDBJ whole genome shotgun (WGS) entry which is preliminary data.</text>
</comment>
<protein>
    <submittedName>
        <fullName evidence="1">Uncharacterized protein</fullName>
    </submittedName>
</protein>
<sequence>MKTFATIQEAFEFWVKNIYPSLAPDMKKGRAVQAMQDYLYERGISEKRMRRILLEFGHFEIETIVRLKP</sequence>
<proteinExistence type="predicted"/>
<accession>A0A5R9KP11</accession>
<dbReference type="EMBL" id="VCEJ01000008">
    <property type="protein sequence ID" value="TLU98022.1"/>
    <property type="molecule type" value="Genomic_DNA"/>
</dbReference>
<evidence type="ECO:0000313" key="2">
    <source>
        <dbReference type="Proteomes" id="UP000306402"/>
    </source>
</evidence>
<keyword evidence="2" id="KW-1185">Reference proteome</keyword>
<reference evidence="1 2" key="1">
    <citation type="submission" date="2019-05" db="EMBL/GenBank/DDBJ databases">
        <authorList>
            <person name="Qu J.-H."/>
        </authorList>
    </citation>
    <scope>NUCLEOTIDE SEQUENCE [LARGE SCALE GENOMIC DNA]</scope>
    <source>
        <strain evidence="1 2">T17</strain>
    </source>
</reference>
<evidence type="ECO:0000313" key="1">
    <source>
        <dbReference type="EMBL" id="TLU98022.1"/>
    </source>
</evidence>
<organism evidence="1 2">
    <name type="scientific">Dyadobacter luticola</name>
    <dbReference type="NCBI Taxonomy" id="1979387"/>
    <lineage>
        <taxon>Bacteria</taxon>
        <taxon>Pseudomonadati</taxon>
        <taxon>Bacteroidota</taxon>
        <taxon>Cytophagia</taxon>
        <taxon>Cytophagales</taxon>
        <taxon>Spirosomataceae</taxon>
        <taxon>Dyadobacter</taxon>
    </lineage>
</organism>
<dbReference type="RefSeq" id="WP_138368122.1">
    <property type="nucleotide sequence ID" value="NZ_VCEJ01000008.1"/>
</dbReference>
<gene>
    <name evidence="1" type="ORF">FEN17_24860</name>
</gene>